<comment type="caution">
    <text evidence="2">The sequence shown here is derived from an EMBL/GenBank/DDBJ whole genome shotgun (WGS) entry which is preliminary data.</text>
</comment>
<dbReference type="STRING" id="137246.A0A401TAI5"/>
<dbReference type="OrthoDB" id="6264899at2759"/>
<keyword evidence="3" id="KW-1185">Reference proteome</keyword>
<dbReference type="Proteomes" id="UP000287033">
    <property type="component" value="Unassembled WGS sequence"/>
</dbReference>
<protein>
    <submittedName>
        <fullName evidence="2">Uncharacterized protein</fullName>
    </submittedName>
</protein>
<evidence type="ECO:0000313" key="2">
    <source>
        <dbReference type="EMBL" id="GCC39624.1"/>
    </source>
</evidence>
<evidence type="ECO:0000256" key="1">
    <source>
        <dbReference type="SAM" id="MobiDB-lite"/>
    </source>
</evidence>
<sequence>IEAKHQELREKQARERYDQLPSTGPSVPDIEDDDMDPNYAKVNHFREPPPPRSLFKAPSPQLHPINPAWDVTTEQENLDGLYAKVNKQQPPVPDR</sequence>
<dbReference type="EMBL" id="BEZZ01024101">
    <property type="protein sequence ID" value="GCC39624.1"/>
    <property type="molecule type" value="Genomic_DNA"/>
</dbReference>
<dbReference type="AlphaFoldDB" id="A0A401TAI5"/>
<gene>
    <name evidence="2" type="ORF">chiPu_0023627</name>
</gene>
<feature type="compositionally biased region" description="Basic and acidic residues" evidence="1">
    <location>
        <begin position="1"/>
        <end position="18"/>
    </location>
</feature>
<feature type="region of interest" description="Disordered" evidence="1">
    <location>
        <begin position="1"/>
        <end position="67"/>
    </location>
</feature>
<dbReference type="OMA" id="MSPERDH"/>
<reference evidence="2 3" key="1">
    <citation type="journal article" date="2018" name="Nat. Ecol. Evol.">
        <title>Shark genomes provide insights into elasmobranch evolution and the origin of vertebrates.</title>
        <authorList>
            <person name="Hara Y"/>
            <person name="Yamaguchi K"/>
            <person name="Onimaru K"/>
            <person name="Kadota M"/>
            <person name="Koyanagi M"/>
            <person name="Keeley SD"/>
            <person name="Tatsumi K"/>
            <person name="Tanaka K"/>
            <person name="Motone F"/>
            <person name="Kageyama Y"/>
            <person name="Nozu R"/>
            <person name="Adachi N"/>
            <person name="Nishimura O"/>
            <person name="Nakagawa R"/>
            <person name="Tanegashima C"/>
            <person name="Kiyatake I"/>
            <person name="Matsumoto R"/>
            <person name="Murakumo K"/>
            <person name="Nishida K"/>
            <person name="Terakita A"/>
            <person name="Kuratani S"/>
            <person name="Sato K"/>
            <person name="Hyodo S Kuraku.S."/>
        </authorList>
    </citation>
    <scope>NUCLEOTIDE SEQUENCE [LARGE SCALE GENOMIC DNA]</scope>
</reference>
<evidence type="ECO:0000313" key="3">
    <source>
        <dbReference type="Proteomes" id="UP000287033"/>
    </source>
</evidence>
<proteinExistence type="predicted"/>
<organism evidence="2 3">
    <name type="scientific">Chiloscyllium punctatum</name>
    <name type="common">Brownbanded bambooshark</name>
    <name type="synonym">Hemiscyllium punctatum</name>
    <dbReference type="NCBI Taxonomy" id="137246"/>
    <lineage>
        <taxon>Eukaryota</taxon>
        <taxon>Metazoa</taxon>
        <taxon>Chordata</taxon>
        <taxon>Craniata</taxon>
        <taxon>Vertebrata</taxon>
        <taxon>Chondrichthyes</taxon>
        <taxon>Elasmobranchii</taxon>
        <taxon>Galeomorphii</taxon>
        <taxon>Galeoidea</taxon>
        <taxon>Orectolobiformes</taxon>
        <taxon>Hemiscylliidae</taxon>
        <taxon>Chiloscyllium</taxon>
    </lineage>
</organism>
<accession>A0A401TAI5</accession>
<feature type="non-terminal residue" evidence="2">
    <location>
        <position position="1"/>
    </location>
</feature>
<name>A0A401TAI5_CHIPU</name>